<dbReference type="STRING" id="1921803.NIES593_15350"/>
<name>A0A1U7HDD8_9CYAN</name>
<evidence type="ECO:0000313" key="4">
    <source>
        <dbReference type="EMBL" id="OKH21590.1"/>
    </source>
</evidence>
<evidence type="ECO:0000313" key="5">
    <source>
        <dbReference type="Proteomes" id="UP000186868"/>
    </source>
</evidence>
<accession>A0A1U7HDD8</accession>
<gene>
    <name evidence="4" type="ORF">NIES593_15350</name>
</gene>
<comment type="caution">
    <text evidence="4">The sequence shown here is derived from an EMBL/GenBank/DDBJ whole genome shotgun (WGS) entry which is preliminary data.</text>
</comment>
<dbReference type="Proteomes" id="UP000186868">
    <property type="component" value="Unassembled WGS sequence"/>
</dbReference>
<evidence type="ECO:0000256" key="2">
    <source>
        <dbReference type="SAM" id="Coils"/>
    </source>
</evidence>
<dbReference type="PANTHER" id="PTHR31088:SF6">
    <property type="entry name" value="PHAGE SHOCK PROTEIN A"/>
    <property type="match status" value="1"/>
</dbReference>
<keyword evidence="2" id="KW-0175">Coiled coil</keyword>
<feature type="coiled-coil region" evidence="2">
    <location>
        <begin position="87"/>
        <end position="135"/>
    </location>
</feature>
<dbReference type="EMBL" id="MRCB01000019">
    <property type="protein sequence ID" value="OKH21590.1"/>
    <property type="molecule type" value="Genomic_DNA"/>
</dbReference>
<dbReference type="RefSeq" id="WP_073600417.1">
    <property type="nucleotide sequence ID" value="NZ_MRCB01000019.1"/>
</dbReference>
<comment type="similarity">
    <text evidence="1">Belongs to the PspA/Vipp/IM30 family.</text>
</comment>
<dbReference type="InterPro" id="IPR007157">
    <property type="entry name" value="PspA_VIPP1"/>
</dbReference>
<keyword evidence="5" id="KW-1185">Reference proteome</keyword>
<reference evidence="4 5" key="1">
    <citation type="submission" date="2016-11" db="EMBL/GenBank/DDBJ databases">
        <title>Draft Genome Sequences of Nine Cyanobacterial Strains from Diverse Habitats.</title>
        <authorList>
            <person name="Zhu T."/>
            <person name="Hou S."/>
            <person name="Lu X."/>
            <person name="Hess W.R."/>
        </authorList>
    </citation>
    <scope>NUCLEOTIDE SEQUENCE [LARGE SCALE GENOMIC DNA]</scope>
    <source>
        <strain evidence="4 5">NIES-593</strain>
    </source>
</reference>
<dbReference type="Pfam" id="PF04012">
    <property type="entry name" value="PspA_IM30"/>
    <property type="match status" value="1"/>
</dbReference>
<evidence type="ECO:0000256" key="3">
    <source>
        <dbReference type="SAM" id="MobiDB-lite"/>
    </source>
</evidence>
<feature type="region of interest" description="Disordered" evidence="3">
    <location>
        <begin position="197"/>
        <end position="216"/>
    </location>
</feature>
<dbReference type="PANTHER" id="PTHR31088">
    <property type="entry name" value="MEMBRANE-ASSOCIATED PROTEIN VIPP1, CHLOROPLASTIC"/>
    <property type="match status" value="1"/>
</dbReference>
<organism evidence="4 5">
    <name type="scientific">Hydrococcus rivularis NIES-593</name>
    <dbReference type="NCBI Taxonomy" id="1921803"/>
    <lineage>
        <taxon>Bacteria</taxon>
        <taxon>Bacillati</taxon>
        <taxon>Cyanobacteriota</taxon>
        <taxon>Cyanophyceae</taxon>
        <taxon>Pleurocapsales</taxon>
        <taxon>Hydrococcaceae</taxon>
        <taxon>Hydrococcus</taxon>
    </lineage>
</organism>
<protein>
    <submittedName>
        <fullName evidence="4">Phage shock protein A</fullName>
    </submittedName>
</protein>
<dbReference type="OrthoDB" id="9779630at2"/>
<proteinExistence type="inferred from homology"/>
<evidence type="ECO:0000256" key="1">
    <source>
        <dbReference type="ARBA" id="ARBA00043985"/>
    </source>
</evidence>
<sequence length="216" mass="24543">MGWLERMGRVLRAQMNSLVSEAEDPEKILEKAVMNMEQELIEMRRALAEAIATQKSTERYIANYQQASQKWYERAQIALEKGNEALAKEALLQRQSYQKQAQSLQAQLEGQNEVVGKLKKDLRTLEHKYTEAKAKKNLYIARLRSAMATQKIHEITSNLNSASSVSVLEQIETKILELEARSQLTSASVTDSLEEKFASLEDEDDVDNANSKHQIS</sequence>
<dbReference type="AlphaFoldDB" id="A0A1U7HDD8"/>
<feature type="coiled-coil region" evidence="2">
    <location>
        <begin position="26"/>
        <end position="53"/>
    </location>
</feature>